<reference evidence="4 5" key="1">
    <citation type="submission" date="2014-05" db="EMBL/GenBank/DDBJ databases">
        <title>Novel Listeriaceae from food processing environments.</title>
        <authorList>
            <person name="den Bakker H.C."/>
        </authorList>
    </citation>
    <scope>NUCLEOTIDE SEQUENCE [LARGE SCALE GENOMIC DNA]</scope>
    <source>
        <strain evidence="4 5">FSL A5-0281</strain>
    </source>
</reference>
<dbReference type="InterPro" id="IPR052354">
    <property type="entry name" value="Cell_Wall_Dynamics_Protein"/>
</dbReference>
<feature type="domain" description="SH3b" evidence="3">
    <location>
        <begin position="146"/>
        <end position="208"/>
    </location>
</feature>
<dbReference type="PANTHER" id="PTHR34408:SF2">
    <property type="entry name" value="CELL WALL-BINDING PROTEIN YWSB"/>
    <property type="match status" value="1"/>
</dbReference>
<dbReference type="InterPro" id="IPR003646">
    <property type="entry name" value="SH3-like_bac-type"/>
</dbReference>
<evidence type="ECO:0000313" key="4">
    <source>
        <dbReference type="EMBL" id="KGL39813.1"/>
    </source>
</evidence>
<evidence type="ECO:0000259" key="3">
    <source>
        <dbReference type="PROSITE" id="PS51781"/>
    </source>
</evidence>
<evidence type="ECO:0000256" key="1">
    <source>
        <dbReference type="SAM" id="MobiDB-lite"/>
    </source>
</evidence>
<evidence type="ECO:0000313" key="5">
    <source>
        <dbReference type="Proteomes" id="UP000029844"/>
    </source>
</evidence>
<proteinExistence type="predicted"/>
<feature type="region of interest" description="Disordered" evidence="1">
    <location>
        <begin position="113"/>
        <end position="141"/>
    </location>
</feature>
<protein>
    <recommendedName>
        <fullName evidence="3">SH3b domain-containing protein</fullName>
    </recommendedName>
</protein>
<dbReference type="GeneID" id="58718110"/>
<dbReference type="Pfam" id="PF08239">
    <property type="entry name" value="SH3_3"/>
    <property type="match status" value="2"/>
</dbReference>
<feature type="chain" id="PRO_5038507262" description="SH3b domain-containing protein" evidence="2">
    <location>
        <begin position="30"/>
        <end position="208"/>
    </location>
</feature>
<keyword evidence="5" id="KW-1185">Reference proteome</keyword>
<dbReference type="EMBL" id="JNFA01000025">
    <property type="protein sequence ID" value="KGL39813.1"/>
    <property type="molecule type" value="Genomic_DNA"/>
</dbReference>
<dbReference type="Gene3D" id="2.30.30.40">
    <property type="entry name" value="SH3 Domains"/>
    <property type="match status" value="2"/>
</dbReference>
<dbReference type="eggNOG" id="COG4991">
    <property type="taxonomic scope" value="Bacteria"/>
</dbReference>
<organism evidence="4 5">
    <name type="scientific">Listeria booriae</name>
    <dbReference type="NCBI Taxonomy" id="1552123"/>
    <lineage>
        <taxon>Bacteria</taxon>
        <taxon>Bacillati</taxon>
        <taxon>Bacillota</taxon>
        <taxon>Bacilli</taxon>
        <taxon>Bacillales</taxon>
        <taxon>Listeriaceae</taxon>
        <taxon>Listeria</taxon>
    </lineage>
</organism>
<gene>
    <name evidence="4" type="ORF">EP57_12180</name>
</gene>
<dbReference type="OrthoDB" id="2455924at2"/>
<dbReference type="AlphaFoldDB" id="A0A099W5X3"/>
<dbReference type="SMART" id="SM00287">
    <property type="entry name" value="SH3b"/>
    <property type="match status" value="2"/>
</dbReference>
<keyword evidence="2" id="KW-0732">Signal</keyword>
<evidence type="ECO:0000256" key="2">
    <source>
        <dbReference type="SAM" id="SignalP"/>
    </source>
</evidence>
<dbReference type="STRING" id="1552123.EP57_12180"/>
<feature type="compositionally biased region" description="Low complexity" evidence="1">
    <location>
        <begin position="118"/>
        <end position="141"/>
    </location>
</feature>
<dbReference type="Proteomes" id="UP000029844">
    <property type="component" value="Unassembled WGS sequence"/>
</dbReference>
<dbReference type="PROSITE" id="PS51781">
    <property type="entry name" value="SH3B"/>
    <property type="match status" value="2"/>
</dbReference>
<feature type="signal peptide" evidence="2">
    <location>
        <begin position="1"/>
        <end position="29"/>
    </location>
</feature>
<comment type="caution">
    <text evidence="4">The sequence shown here is derived from an EMBL/GenBank/DDBJ whole genome shotgun (WGS) entry which is preliminary data.</text>
</comment>
<dbReference type="RefSeq" id="WP_036087022.1">
    <property type="nucleotide sequence ID" value="NZ_CBCSHQ010000018.1"/>
</dbReference>
<name>A0A099W5X3_9LIST</name>
<sequence length="208" mass="22217">MNNVMNRKSTKMVAAAGLALTLAFTTVGAGTIHADAAQTTKYVAKPQMVTAKSDVKVRAGESTKSKVLGILKKGEKVYFVKDDYGWSKVTYKGKTGYVGTRYLNIPGKQVDSKKAPVKKATPAKASTKKVTPTKKTTSKAQASKTVTAKTVTAKTAVNVRASQSKTSKVLGVLKKGEKVTVVKESRGWSQVTYKGKTGYVATQFLSTK</sequence>
<feature type="domain" description="SH3b" evidence="3">
    <location>
        <begin position="44"/>
        <end position="107"/>
    </location>
</feature>
<accession>A0A099W5X3</accession>
<dbReference type="PANTHER" id="PTHR34408">
    <property type="entry name" value="FAMILY PROTEIN, PUTATIVE-RELATED"/>
    <property type="match status" value="1"/>
</dbReference>